<name>A0A840IGX2_9ACTN</name>
<feature type="transmembrane region" description="Helical" evidence="2">
    <location>
        <begin position="108"/>
        <end position="129"/>
    </location>
</feature>
<feature type="transmembrane region" description="Helical" evidence="2">
    <location>
        <begin position="46"/>
        <end position="67"/>
    </location>
</feature>
<dbReference type="SUPFAM" id="SSF103481">
    <property type="entry name" value="Multidrug resistance efflux transporter EmrE"/>
    <property type="match status" value="1"/>
</dbReference>
<feature type="transmembrane region" description="Helical" evidence="2">
    <location>
        <begin position="238"/>
        <end position="259"/>
    </location>
</feature>
<reference evidence="3 4" key="1">
    <citation type="submission" date="2020-08" db="EMBL/GenBank/DDBJ databases">
        <title>Genomic Encyclopedia of Archaeal and Bacterial Type Strains, Phase II (KMG-II): from individual species to whole genera.</title>
        <authorList>
            <person name="Goeker M."/>
        </authorList>
    </citation>
    <scope>NUCLEOTIDE SEQUENCE [LARGE SCALE GENOMIC DNA]</scope>
    <source>
        <strain evidence="3 4">DSM 23288</strain>
    </source>
</reference>
<evidence type="ECO:0000256" key="2">
    <source>
        <dbReference type="SAM" id="Phobius"/>
    </source>
</evidence>
<sequence>MSVSVQLGLLLSLATALASVVGFLYKHRGAQLAPEVDWKRPLRSTFVLFRSGWYTLGVVVALGGWFFHVGALALAPISLVQSVIAGGLVLLTVIADKLFGHRVTRREWIGVALTAAGLAFLAATMEGGAKEAHGEYQTGTLLLYVGLLSLGGTVAAVAAGWGGELGGRLSVTRRASGYALSAGLLWAASDVSIKAVSGHLEDDGLLLTVLNPLSLVILVASLAGLLVSAKSLQLGDAVPVIAVTSAAANLTTIASGPLVFGEPMPSDPFALALRLLAFGLVIAAAAMTPPPAPADPVAPPPEPPAPPLAGADAAAAAEAPARG</sequence>
<dbReference type="InterPro" id="IPR037185">
    <property type="entry name" value="EmrE-like"/>
</dbReference>
<accession>A0A840IGX2</accession>
<evidence type="ECO:0000313" key="4">
    <source>
        <dbReference type="Proteomes" id="UP000585272"/>
    </source>
</evidence>
<keyword evidence="4" id="KW-1185">Reference proteome</keyword>
<dbReference type="RefSeq" id="WP_183343739.1">
    <property type="nucleotide sequence ID" value="NZ_JACHNU010000005.1"/>
</dbReference>
<feature type="transmembrane region" description="Helical" evidence="2">
    <location>
        <begin position="6"/>
        <end position="25"/>
    </location>
</feature>
<feature type="region of interest" description="Disordered" evidence="1">
    <location>
        <begin position="291"/>
        <end position="323"/>
    </location>
</feature>
<comment type="caution">
    <text evidence="3">The sequence shown here is derived from an EMBL/GenBank/DDBJ whole genome shotgun (WGS) entry which is preliminary data.</text>
</comment>
<feature type="transmembrane region" description="Helical" evidence="2">
    <location>
        <begin position="205"/>
        <end position="226"/>
    </location>
</feature>
<keyword evidence="2" id="KW-0472">Membrane</keyword>
<feature type="transmembrane region" description="Helical" evidence="2">
    <location>
        <begin position="73"/>
        <end position="96"/>
    </location>
</feature>
<gene>
    <name evidence="3" type="ORF">BDZ31_003627</name>
</gene>
<dbReference type="EMBL" id="JACHNU010000005">
    <property type="protein sequence ID" value="MBB4664026.1"/>
    <property type="molecule type" value="Genomic_DNA"/>
</dbReference>
<dbReference type="AlphaFoldDB" id="A0A840IGX2"/>
<evidence type="ECO:0000313" key="3">
    <source>
        <dbReference type="EMBL" id="MBB4664026.1"/>
    </source>
</evidence>
<feature type="transmembrane region" description="Helical" evidence="2">
    <location>
        <begin position="271"/>
        <end position="288"/>
    </location>
</feature>
<evidence type="ECO:0000256" key="1">
    <source>
        <dbReference type="SAM" id="MobiDB-lite"/>
    </source>
</evidence>
<feature type="compositionally biased region" description="Pro residues" evidence="1">
    <location>
        <begin position="291"/>
        <end position="307"/>
    </location>
</feature>
<dbReference type="Gene3D" id="1.10.3730.20">
    <property type="match status" value="1"/>
</dbReference>
<feature type="transmembrane region" description="Helical" evidence="2">
    <location>
        <begin position="141"/>
        <end position="163"/>
    </location>
</feature>
<keyword evidence="2" id="KW-0812">Transmembrane</keyword>
<feature type="compositionally biased region" description="Low complexity" evidence="1">
    <location>
        <begin position="308"/>
        <end position="323"/>
    </location>
</feature>
<proteinExistence type="predicted"/>
<keyword evidence="2" id="KW-1133">Transmembrane helix</keyword>
<dbReference type="PANTHER" id="PTHR40761">
    <property type="entry name" value="CONSERVED INTEGRAL MEMBRANE ALANINE VALINE AND LEUCINE RICH PROTEIN-RELATED"/>
    <property type="match status" value="1"/>
</dbReference>
<organism evidence="3 4">
    <name type="scientific">Conexibacter arvalis</name>
    <dbReference type="NCBI Taxonomy" id="912552"/>
    <lineage>
        <taxon>Bacteria</taxon>
        <taxon>Bacillati</taxon>
        <taxon>Actinomycetota</taxon>
        <taxon>Thermoleophilia</taxon>
        <taxon>Solirubrobacterales</taxon>
        <taxon>Conexibacteraceae</taxon>
        <taxon>Conexibacter</taxon>
    </lineage>
</organism>
<dbReference type="PANTHER" id="PTHR40761:SF1">
    <property type="entry name" value="CONSERVED INTEGRAL MEMBRANE ALANINE VALINE AND LEUCINE RICH PROTEIN-RELATED"/>
    <property type="match status" value="1"/>
</dbReference>
<protein>
    <submittedName>
        <fullName evidence="3">Putative membrane protein</fullName>
    </submittedName>
</protein>
<dbReference type="Proteomes" id="UP000585272">
    <property type="component" value="Unassembled WGS sequence"/>
</dbReference>